<protein>
    <recommendedName>
        <fullName evidence="5">N-acetyl-gamma-glutamyl-phosphate reductase</fullName>
        <shortName evidence="5">AGPR</shortName>
        <ecNumber evidence="5">1.2.1.38</ecNumber>
    </recommendedName>
    <alternativeName>
        <fullName evidence="5">N-acetyl-glutamate semialdehyde dehydrogenase</fullName>
        <shortName evidence="5">NAGSA dehydrogenase</shortName>
    </alternativeName>
</protein>
<dbReference type="CDD" id="cd23934">
    <property type="entry name" value="AGPR_1_C"/>
    <property type="match status" value="1"/>
</dbReference>
<dbReference type="CDD" id="cd17895">
    <property type="entry name" value="AGPR_1_N"/>
    <property type="match status" value="1"/>
</dbReference>
<dbReference type="GO" id="GO:0005737">
    <property type="term" value="C:cytoplasm"/>
    <property type="evidence" value="ECO:0007669"/>
    <property type="project" value="UniProtKB-SubCell"/>
</dbReference>
<dbReference type="SMART" id="SM00859">
    <property type="entry name" value="Semialdhyde_dh"/>
    <property type="match status" value="1"/>
</dbReference>
<dbReference type="InterPro" id="IPR000534">
    <property type="entry name" value="Semialdehyde_DH_NAD-bd"/>
</dbReference>
<keyword evidence="1 5" id="KW-0055">Arginine biosynthesis</keyword>
<dbReference type="GO" id="GO:0051287">
    <property type="term" value="F:NAD binding"/>
    <property type="evidence" value="ECO:0007669"/>
    <property type="project" value="InterPro"/>
</dbReference>
<dbReference type="HAMAP" id="MF_00150">
    <property type="entry name" value="ArgC_type1"/>
    <property type="match status" value="1"/>
</dbReference>
<dbReference type="PANTHER" id="PTHR32338">
    <property type="entry name" value="N-ACETYL-GAMMA-GLUTAMYL-PHOSPHATE REDUCTASE, CHLOROPLASTIC-RELATED-RELATED"/>
    <property type="match status" value="1"/>
</dbReference>
<dbReference type="Proteomes" id="UP000231632">
    <property type="component" value="Unassembled WGS sequence"/>
</dbReference>
<dbReference type="InterPro" id="IPR050085">
    <property type="entry name" value="AGPR"/>
</dbReference>
<evidence type="ECO:0000313" key="9">
    <source>
        <dbReference type="Proteomes" id="UP000231632"/>
    </source>
</evidence>
<dbReference type="GO" id="GO:0006526">
    <property type="term" value="P:L-arginine biosynthetic process"/>
    <property type="evidence" value="ECO:0007669"/>
    <property type="project" value="UniProtKB-UniRule"/>
</dbReference>
<organism evidence="8 9">
    <name type="scientific">Mariprofundus micogutta</name>
    <dbReference type="NCBI Taxonomy" id="1921010"/>
    <lineage>
        <taxon>Bacteria</taxon>
        <taxon>Pseudomonadati</taxon>
        <taxon>Pseudomonadota</taxon>
        <taxon>Candidatius Mariprofundia</taxon>
        <taxon>Mariprofundales</taxon>
        <taxon>Mariprofundaceae</taxon>
        <taxon>Mariprofundus</taxon>
    </lineage>
</organism>
<evidence type="ECO:0000256" key="1">
    <source>
        <dbReference type="ARBA" id="ARBA00022571"/>
    </source>
</evidence>
<comment type="function">
    <text evidence="5">Catalyzes the NADPH-dependent reduction of N-acetyl-5-glutamyl phosphate to yield N-acetyl-L-glutamate 5-semialdehyde.</text>
</comment>
<dbReference type="SUPFAM" id="SSF51735">
    <property type="entry name" value="NAD(P)-binding Rossmann-fold domains"/>
    <property type="match status" value="1"/>
</dbReference>
<dbReference type="InterPro" id="IPR023013">
    <property type="entry name" value="AGPR_AS"/>
</dbReference>
<dbReference type="GO" id="GO:0003942">
    <property type="term" value="F:N-acetyl-gamma-glutamyl-phosphate reductase activity"/>
    <property type="evidence" value="ECO:0007669"/>
    <property type="project" value="UniProtKB-UniRule"/>
</dbReference>
<dbReference type="InterPro" id="IPR000706">
    <property type="entry name" value="AGPR_type-1"/>
</dbReference>
<dbReference type="NCBIfam" id="TIGR01850">
    <property type="entry name" value="argC"/>
    <property type="match status" value="1"/>
</dbReference>
<dbReference type="STRING" id="1921010.MMIC_P0751"/>
<dbReference type="SUPFAM" id="SSF55347">
    <property type="entry name" value="Glyceraldehyde-3-phosphate dehydrogenase-like, C-terminal domain"/>
    <property type="match status" value="1"/>
</dbReference>
<comment type="pathway">
    <text evidence="5">Amino-acid biosynthesis; L-arginine biosynthesis; N(2)-acetyl-L-ornithine from L-glutamate: step 3/4.</text>
</comment>
<comment type="similarity">
    <text evidence="5">Belongs to the NAGSA dehydrogenase family. Type 1 subfamily.</text>
</comment>
<accession>A0A1L8CLK6</accession>
<comment type="catalytic activity">
    <reaction evidence="5">
        <text>N-acetyl-L-glutamate 5-semialdehyde + phosphate + NADP(+) = N-acetyl-L-glutamyl 5-phosphate + NADPH + H(+)</text>
        <dbReference type="Rhea" id="RHEA:21588"/>
        <dbReference type="ChEBI" id="CHEBI:15378"/>
        <dbReference type="ChEBI" id="CHEBI:29123"/>
        <dbReference type="ChEBI" id="CHEBI:43474"/>
        <dbReference type="ChEBI" id="CHEBI:57783"/>
        <dbReference type="ChEBI" id="CHEBI:57936"/>
        <dbReference type="ChEBI" id="CHEBI:58349"/>
        <dbReference type="EC" id="1.2.1.38"/>
    </reaction>
</comment>
<feature type="active site" evidence="5 6">
    <location>
        <position position="173"/>
    </location>
</feature>
<keyword evidence="3 5" id="KW-0521">NADP</keyword>
<dbReference type="AlphaFoldDB" id="A0A1L8CLK6"/>
<sequence>MNLNVIMTKSFDETDALRSMPVMNIAVAILGATGYTGAELIRLIESHPHFEVKHLAAHSQAGKLAGDVLPGCAGKVAAMRLATADDALPENVELVFTALPHGAAATSVFAALEAGKKVVDLSADFRHKSHDIYQAAYGASHPHPELFEEAVYGLTEFARADVAKARLIANPGCYPTSTLLPLVPLLNAELIDTSTIIVDSKSGTSGAGRSAKTDLLYCEINESVKAYGLPRHRHAWEMEEWALGFGHQSITVRFVPHILPMNRGMLTTLHLNGASTHSWHEILTDQFADEPFVKVLPEGRLPSTAGISGSNRCDIGVAALSDSEAVIVSCIDNLLKGAAGQALQNANLMFGFDETAGLATHALWP</sequence>
<dbReference type="Gene3D" id="3.40.50.720">
    <property type="entry name" value="NAD(P)-binding Rossmann-like Domain"/>
    <property type="match status" value="1"/>
</dbReference>
<comment type="caution">
    <text evidence="8">The sequence shown here is derived from an EMBL/GenBank/DDBJ whole genome shotgun (WGS) entry which is preliminary data.</text>
</comment>
<evidence type="ECO:0000256" key="6">
    <source>
        <dbReference type="PROSITE-ProRule" id="PRU10010"/>
    </source>
</evidence>
<gene>
    <name evidence="5" type="primary">argC</name>
    <name evidence="8" type="ORF">MMIC_P0751</name>
</gene>
<dbReference type="EC" id="1.2.1.38" evidence="5"/>
<dbReference type="PROSITE" id="PS01224">
    <property type="entry name" value="ARGC"/>
    <property type="match status" value="1"/>
</dbReference>
<proteinExistence type="inferred from homology"/>
<dbReference type="Pfam" id="PF22698">
    <property type="entry name" value="Semialdhyde_dhC_1"/>
    <property type="match status" value="1"/>
</dbReference>
<evidence type="ECO:0000256" key="4">
    <source>
        <dbReference type="ARBA" id="ARBA00023002"/>
    </source>
</evidence>
<keyword evidence="9" id="KW-1185">Reference proteome</keyword>
<name>A0A1L8CLK6_9PROT</name>
<keyword evidence="4 5" id="KW-0560">Oxidoreductase</keyword>
<dbReference type="Gene3D" id="3.30.360.10">
    <property type="entry name" value="Dihydrodipicolinate Reductase, domain 2"/>
    <property type="match status" value="1"/>
</dbReference>
<evidence type="ECO:0000256" key="3">
    <source>
        <dbReference type="ARBA" id="ARBA00022857"/>
    </source>
</evidence>
<comment type="subcellular location">
    <subcellularLocation>
        <location evidence="5">Cytoplasm</location>
    </subcellularLocation>
</comment>
<reference evidence="8 9" key="1">
    <citation type="journal article" date="2017" name="Arch. Microbiol.">
        <title>Mariprofundus micogutta sp. nov., a novel iron-oxidizing zetaproteobacterium isolated from a deep-sea hydrothermal field at the Bayonnaise knoll of the Izu-Ogasawara arc, and a description of Mariprofundales ord. nov. and Zetaproteobacteria classis nov.</title>
        <authorList>
            <person name="Makita H."/>
            <person name="Tanaka E."/>
            <person name="Mitsunobu S."/>
            <person name="Miyazaki M."/>
            <person name="Nunoura T."/>
            <person name="Uematsu K."/>
            <person name="Takaki Y."/>
            <person name="Nishi S."/>
            <person name="Shimamura S."/>
            <person name="Takai K."/>
        </authorList>
    </citation>
    <scope>NUCLEOTIDE SEQUENCE [LARGE SCALE GENOMIC DNA]</scope>
    <source>
        <strain evidence="8 9">ET2</strain>
    </source>
</reference>
<dbReference type="Pfam" id="PF01118">
    <property type="entry name" value="Semialdhyde_dh"/>
    <property type="match status" value="1"/>
</dbReference>
<feature type="domain" description="Semialdehyde dehydrogenase NAD-binding" evidence="7">
    <location>
        <begin position="26"/>
        <end position="165"/>
    </location>
</feature>
<dbReference type="InterPro" id="IPR036291">
    <property type="entry name" value="NAD(P)-bd_dom_sf"/>
</dbReference>
<dbReference type="InterPro" id="IPR058924">
    <property type="entry name" value="AGPR_dimerisation_dom"/>
</dbReference>
<evidence type="ECO:0000259" key="7">
    <source>
        <dbReference type="SMART" id="SM00859"/>
    </source>
</evidence>
<dbReference type="PANTHER" id="PTHR32338:SF10">
    <property type="entry name" value="N-ACETYL-GAMMA-GLUTAMYL-PHOSPHATE REDUCTASE, CHLOROPLASTIC-RELATED"/>
    <property type="match status" value="1"/>
</dbReference>
<dbReference type="UniPathway" id="UPA00068">
    <property type="reaction ID" value="UER00108"/>
</dbReference>
<evidence type="ECO:0000313" key="8">
    <source>
        <dbReference type="EMBL" id="GAV19793.1"/>
    </source>
</evidence>
<dbReference type="GO" id="GO:0070401">
    <property type="term" value="F:NADP+ binding"/>
    <property type="evidence" value="ECO:0007669"/>
    <property type="project" value="InterPro"/>
</dbReference>
<evidence type="ECO:0000256" key="2">
    <source>
        <dbReference type="ARBA" id="ARBA00022605"/>
    </source>
</evidence>
<keyword evidence="5" id="KW-0963">Cytoplasm</keyword>
<keyword evidence="2 5" id="KW-0028">Amino-acid biosynthesis</keyword>
<evidence type="ECO:0000256" key="5">
    <source>
        <dbReference type="HAMAP-Rule" id="MF_00150"/>
    </source>
</evidence>
<dbReference type="EMBL" id="BDFD01000004">
    <property type="protein sequence ID" value="GAV19793.1"/>
    <property type="molecule type" value="Genomic_DNA"/>
</dbReference>